<dbReference type="PATRIC" id="fig|1195236.3.peg.1801"/>
<dbReference type="STRING" id="1195236.CTER_1478"/>
<dbReference type="Proteomes" id="UP000014155">
    <property type="component" value="Unassembled WGS sequence"/>
</dbReference>
<accession>S0FQD6</accession>
<evidence type="ECO:0000313" key="2">
    <source>
        <dbReference type="Proteomes" id="UP000014155"/>
    </source>
</evidence>
<reference evidence="1 2" key="1">
    <citation type="journal article" date="2013" name="Genome Announc.">
        <title>Draft Genome Sequence of the Cellulolytic, Mesophilic, Anaerobic Bacterium Clostridium termitidis Strain CT1112 (DSM 5398).</title>
        <authorList>
            <person name="Lal S."/>
            <person name="Ramachandran U."/>
            <person name="Zhang X."/>
            <person name="Munir R."/>
            <person name="Sparling R."/>
            <person name="Levin D.B."/>
        </authorList>
    </citation>
    <scope>NUCLEOTIDE SEQUENCE [LARGE SCALE GENOMIC DNA]</scope>
    <source>
        <strain evidence="1 2">CT1112</strain>
    </source>
</reference>
<dbReference type="EMBL" id="AORV01000026">
    <property type="protein sequence ID" value="EMS72581.1"/>
    <property type="molecule type" value="Genomic_DNA"/>
</dbReference>
<keyword evidence="2" id="KW-1185">Reference proteome</keyword>
<sequence length="275" mass="31298">MPNIFFELFIESADFSGKDLKIKKSSAYSSQYNTLSITDNDIENLYSKILRAKGDWASLNFYNFNNNFYIEISLIFNAGYQSVEHENIINKVLKICDDFVNASKVGEVNIYYNNLSKLEEIAFDECYVLSLSEGGGGVIDFDVVKQVLNEKHLDYNVVTEKISRFDGGASGSSEEFIAFLSATVASGLTWDMVKMALAYKLGIDIDRIIITCLNKAKFKILRRDIADKIRERSKDLYLKRFEEKNSKLILVFGCKGTEIEVVCDKEYRIKSLKIG</sequence>
<dbReference type="RefSeq" id="WP_004624830.1">
    <property type="nucleotide sequence ID" value="NZ_AORV01000026.1"/>
</dbReference>
<evidence type="ECO:0000313" key="1">
    <source>
        <dbReference type="EMBL" id="EMS72581.1"/>
    </source>
</evidence>
<organism evidence="1 2">
    <name type="scientific">Ruminiclostridium cellobioparum subsp. termitidis CT1112</name>
    <dbReference type="NCBI Taxonomy" id="1195236"/>
    <lineage>
        <taxon>Bacteria</taxon>
        <taxon>Bacillati</taxon>
        <taxon>Bacillota</taxon>
        <taxon>Clostridia</taxon>
        <taxon>Eubacteriales</taxon>
        <taxon>Oscillospiraceae</taxon>
        <taxon>Ruminiclostridium</taxon>
    </lineage>
</organism>
<comment type="caution">
    <text evidence="1">The sequence shown here is derived from an EMBL/GenBank/DDBJ whole genome shotgun (WGS) entry which is preliminary data.</text>
</comment>
<gene>
    <name evidence="1" type="ORF">CTER_1478</name>
</gene>
<dbReference type="AlphaFoldDB" id="S0FQD6"/>
<proteinExistence type="predicted"/>
<protein>
    <submittedName>
        <fullName evidence="1">Uncharacterized protein</fullName>
    </submittedName>
</protein>
<name>S0FQD6_RUMCE</name>